<sequence length="38" mass="4243">MYIFLLLSISSKTTKSSPQNNGNVTTKVQLSGRQEEEI</sequence>
<dbReference type="EMBL" id="ACNN01000012">
    <property type="protein sequence ID" value="EEN83163.1"/>
    <property type="molecule type" value="Genomic_DNA"/>
</dbReference>
<feature type="compositionally biased region" description="Polar residues" evidence="1">
    <location>
        <begin position="18"/>
        <end position="32"/>
    </location>
</feature>
<evidence type="ECO:0000256" key="1">
    <source>
        <dbReference type="SAM" id="MobiDB-lite"/>
    </source>
</evidence>
<comment type="caution">
    <text evidence="2">The sequence shown here is derived from an EMBL/GenBank/DDBJ whole genome shotgun (WGS) entry which is preliminary data.</text>
</comment>
<dbReference type="AlphaFoldDB" id="C3J947"/>
<reference evidence="2 3" key="1">
    <citation type="submission" date="2009-04" db="EMBL/GenBank/DDBJ databases">
        <authorList>
            <person name="Sebastian Y."/>
            <person name="Madupu R."/>
            <person name="Durkin A.S."/>
            <person name="Torralba M."/>
            <person name="Methe B."/>
            <person name="Sutton G.G."/>
            <person name="Strausberg R.L."/>
            <person name="Nelson K.E."/>
        </authorList>
    </citation>
    <scope>NUCLEOTIDE SEQUENCE [LARGE SCALE GENOMIC DNA]</scope>
    <source>
        <strain evidence="3">ATCC 35406 / BCRC 14492 / JCM 8526 / NCTC 13058 / HG 370</strain>
    </source>
</reference>
<protein>
    <submittedName>
        <fullName evidence="2">Uncharacterized protein</fullName>
    </submittedName>
</protein>
<organism evidence="2 3">
    <name type="scientific">Porphyromonas endodontalis (strain ATCC 35406 / DSM 24491 / JCM 8526 / CCUG 16442 / BCRC 14492 / NCTC 13058 / HG 370)</name>
    <name type="common">Bacteroides endodontalis</name>
    <dbReference type="NCBI Taxonomy" id="553175"/>
    <lineage>
        <taxon>Bacteria</taxon>
        <taxon>Pseudomonadati</taxon>
        <taxon>Bacteroidota</taxon>
        <taxon>Bacteroidia</taxon>
        <taxon>Bacteroidales</taxon>
        <taxon>Porphyromonadaceae</taxon>
        <taxon>Porphyromonas</taxon>
    </lineage>
</organism>
<dbReference type="Proteomes" id="UP000004295">
    <property type="component" value="Unassembled WGS sequence"/>
</dbReference>
<accession>C3J947</accession>
<proteinExistence type="predicted"/>
<evidence type="ECO:0000313" key="2">
    <source>
        <dbReference type="EMBL" id="EEN83163.1"/>
    </source>
</evidence>
<evidence type="ECO:0000313" key="3">
    <source>
        <dbReference type="Proteomes" id="UP000004295"/>
    </source>
</evidence>
<name>C3J947_POREA</name>
<keyword evidence="3" id="KW-1185">Reference proteome</keyword>
<feature type="region of interest" description="Disordered" evidence="1">
    <location>
        <begin position="13"/>
        <end position="38"/>
    </location>
</feature>
<gene>
    <name evidence="2" type="ORF">POREN0001_0987</name>
</gene>